<dbReference type="InterPro" id="IPR013083">
    <property type="entry name" value="Znf_RING/FYVE/PHD"/>
</dbReference>
<evidence type="ECO:0000256" key="1">
    <source>
        <dbReference type="ARBA" id="ARBA00022723"/>
    </source>
</evidence>
<evidence type="ECO:0000256" key="3">
    <source>
        <dbReference type="ARBA" id="ARBA00022833"/>
    </source>
</evidence>
<accession>A0A9J7WZ98</accession>
<dbReference type="GeneTree" id="ENSGT00940000165425"/>
<dbReference type="Ensembl" id="ENSCCRT00000111592.1">
    <property type="protein sequence ID" value="ENSCCRP00000100103.1"/>
    <property type="gene ID" value="ENSCCRG00000060642.1"/>
</dbReference>
<reference evidence="6" key="1">
    <citation type="submission" date="2025-08" db="UniProtKB">
        <authorList>
            <consortium name="Ensembl"/>
        </authorList>
    </citation>
    <scope>IDENTIFICATION</scope>
</reference>
<dbReference type="Gene3D" id="3.80.10.10">
    <property type="entry name" value="Ribonuclease Inhibitor"/>
    <property type="match status" value="1"/>
</dbReference>
<dbReference type="Gene3D" id="3.30.40.10">
    <property type="entry name" value="Zinc/RING finger domain, C3HC4 (zinc finger)"/>
    <property type="match status" value="1"/>
</dbReference>
<dbReference type="CDD" id="cd19802">
    <property type="entry name" value="Bbox1_TRIM8-like"/>
    <property type="match status" value="1"/>
</dbReference>
<dbReference type="CDD" id="cd00063">
    <property type="entry name" value="FN3"/>
    <property type="match status" value="2"/>
</dbReference>
<dbReference type="InterPro" id="IPR001611">
    <property type="entry name" value="Leu-rich_rpt"/>
</dbReference>
<keyword evidence="7" id="KW-1185">Reference proteome</keyword>
<evidence type="ECO:0000259" key="5">
    <source>
        <dbReference type="SMART" id="SM00184"/>
    </source>
</evidence>
<evidence type="ECO:0000256" key="4">
    <source>
        <dbReference type="SAM" id="MobiDB-lite"/>
    </source>
</evidence>
<feature type="region of interest" description="Disordered" evidence="4">
    <location>
        <begin position="100"/>
        <end position="127"/>
    </location>
</feature>
<dbReference type="Pfam" id="PF21109">
    <property type="entry name" value="Stonustoxin_helical"/>
    <property type="match status" value="1"/>
</dbReference>
<dbReference type="SUPFAM" id="SSF49265">
    <property type="entry name" value="Fibronectin type III"/>
    <property type="match status" value="1"/>
</dbReference>
<protein>
    <submittedName>
        <fullName evidence="6">Si:ch211-281l24.3</fullName>
    </submittedName>
</protein>
<keyword evidence="3" id="KW-0862">Zinc</keyword>
<proteinExistence type="predicted"/>
<dbReference type="InterPro" id="IPR048997">
    <property type="entry name" value="Stonustoxin-like_helical"/>
</dbReference>
<dbReference type="InterPro" id="IPR032675">
    <property type="entry name" value="LRR_dom_sf"/>
</dbReference>
<dbReference type="GO" id="GO:0008270">
    <property type="term" value="F:zinc ion binding"/>
    <property type="evidence" value="ECO:0007669"/>
    <property type="project" value="UniProtKB-KW"/>
</dbReference>
<dbReference type="InterPro" id="IPR003961">
    <property type="entry name" value="FN3_dom"/>
</dbReference>
<evidence type="ECO:0000313" key="6">
    <source>
        <dbReference type="Ensembl" id="ENSCCRP00000100103.1"/>
    </source>
</evidence>
<dbReference type="InterPro" id="IPR013783">
    <property type="entry name" value="Ig-like_fold"/>
</dbReference>
<dbReference type="InterPro" id="IPR017907">
    <property type="entry name" value="Znf_RING_CS"/>
</dbReference>
<dbReference type="Proteomes" id="UP001108240">
    <property type="component" value="Unplaced"/>
</dbReference>
<dbReference type="Pfam" id="PF13516">
    <property type="entry name" value="LRR_6"/>
    <property type="match status" value="2"/>
</dbReference>
<dbReference type="InterPro" id="IPR001841">
    <property type="entry name" value="Znf_RING"/>
</dbReference>
<dbReference type="InterPro" id="IPR036116">
    <property type="entry name" value="FN3_sf"/>
</dbReference>
<feature type="region of interest" description="Disordered" evidence="4">
    <location>
        <begin position="54"/>
        <end position="73"/>
    </location>
</feature>
<dbReference type="Gene3D" id="1.20.58.1200">
    <property type="entry name" value="RNA silencing suppressor P21, N-terminal domain"/>
    <property type="match status" value="13"/>
</dbReference>
<dbReference type="SUPFAM" id="SSF52047">
    <property type="entry name" value="RNI-like"/>
    <property type="match status" value="1"/>
</dbReference>
<feature type="region of interest" description="Disordered" evidence="4">
    <location>
        <begin position="1"/>
        <end position="45"/>
    </location>
</feature>
<name>A0A9J7WZ98_CYPCA</name>
<dbReference type="Gene3D" id="2.60.40.10">
    <property type="entry name" value="Immunoglobulins"/>
    <property type="match status" value="2"/>
</dbReference>
<feature type="domain" description="RING-type" evidence="5">
    <location>
        <begin position="272"/>
        <end position="314"/>
    </location>
</feature>
<sequence>MDRLHSSMEQSFKGEKVRSEDAPSPALSHLSVKSDQSMDRPITFNNETPSYIRFENHRPDEAPSPATSYFSLKSNQSMDRPITFKDRTQPYSVKRLNWYSDSLRPDETPSPAPSLLSVKSDQSMDRPITFNNGTPFYIGFENRRPDEAPSPAISYFSLKSNQSMDRPITFKDRTQPYSVKRLRPNETPSPAPSLLSVKNDQSMDRPVAFIRGTPSNTGYKNPDESPSPEPSFLSVKSEQSMDRPITFRDETQSYSLRSTLSATLLTEDHYKCPVCTKVFKDPVSIPCGHSYCKHCIEIYWSNPTQAGAYACPQCRKRFRTRPVLNVNVALSKLIEELQKAEFSPALPAHCYVGPEDVPCDICTEMKLKAVKTCLTCAASYCETHIRQHYTVPALQRHNLVEATVFIQDSKDTKEIKELDVTFIDASSRDEKIEYSHPTKCFYSGFSRNDLPMDVTEVSALGRPLDLGMLYDRRNEALISDCNLWDNHTLTSDRISWPQLKTHVKVLEDDSLQERCRAFEMSPMLRVSALCGLMKLNGAAAFLNHPVQSQHQDRVTLHYKTTTRLDMISQRLLQEGAPASVINATTATHVIIAVFYGAQAFFVFDNERINSEKNTEMENVIKKMTTTLSAREVFSSLNEKANTILCDCSLYIDVGDWKSPVSFDKAVEIYGSLPTLLGSKGERAVPLKVWLYPLKKLDKSCVHAALSGVSENLIHQVENILEHLRKQIRMCQDMITDYDNLTVITWFPALTEKLQNFSEFLQDYRTEFQRKTAQIIESKHINEEEREKNLQELICNCNQSPFSLENTQHWLEKKKTELAVLNGCRAANITIVKTQEELQRVINDPLMSSVFCFTISSMEAEDSFLKVLKQHIELMKKSTLIISKCINLEDSLQPLKPVCINEKVLSDLKVLIAAKETNEDPKRTKFIAASVPDDGYSEFSVQFYHEGRVVSRNLNLQRKTDLAQISQIKHNSVSLKMNKKQNGNIERYVIQYRASGDGIDNATWKQIIFDAKSVKETCVISDLKSGKQYQLRYSVIEHYMSNFSKIINIKTAFSPINGQPFVNKLNRSMLRLAWLKAESDEDCPVLRYMVEYKEAGLEGWSSVQTQGPECECTLTVPHSTCYRVRVSAVYGEGYISKPSEETPVPVDVWSIKLSERKSSILLEVLKLQTEKKPVELIDWTDEESEVRGFIQCLPYISDLRFPVPHNKTAESWDKRKRLFILDLCLQAALHQKETIQETVKKLQSSVDYEKSDFLLHLYSHVKDYETQTGRSVLPALQPIYQSAPAVWRIKLLERKSSIILEVLKLQTEKKPVELRDWTDEESEVKGFLQCLPYISQLRIDESDFCIKRNSAAQFLLNLTVAASKCVTTTGENYIELLASVCTYRSFLCNEWIDNVDSAEIKMMCIREHCDFLLDLCSHVKDYESQTGRSVLPALQPFYQSAPAVWSIKLSERKSSILLEVLKLQTEKKPVELRDWTDEESEVKGFLQCLPYISQLRLDAICYRNRETAVKFLLILFVSASEFDTSTGENYTELLKSVCSYTSFPYKDFFLIYRTGQCDFLLDLYSHVKDYESQTGRSVLPALQPIYQSAPAVWRIKLSERKSSILLEVLKLQTEKKPVELRDWTDEESEVKGFLQCLPYISQLRFDDIFYRKKEPAVKFLLNLFVSASELKANNGQNYNEPLTSVCSYTSFPCSENSTNRHPDQCDFLLDLCSHVKDYETQTGRSVLPALQPIYQSAPAVWSIKLSERKSSILLEVLKLQTEKKPVELRDWTDEESEVKGFLQCLPYISQLRFDDIFYRKKEPAVKFLLNLFVSASELKANNGQNYNEPLTSVCSYSSFPCSENSTNRHPDQCDFLLDLCSHVKDYETQTGRSVLPALQPIYQSAPAVWSIKLSERKSSILLEVLKLQTEKKPVELRDWTDEESELKGFLQCLPYISELRFPVPHNETAESWDKKISFILDLCLQAALHQKETIEETVKKLLSSVSYEKCDFLLDLYSHVKDYETQTGRSVLPALQPIYQSAPAVWRIKLSERKSSILLEVLKLQTEKKPVELRDWTDEESEVKGFLQCLPYISQLRFYPFVFYEKNMSVKFLVNLIISASEFDKTTGENYTELFTSVCSYTSFPFSENYTNRHADQCDFLLDLYSHVKDYETQTGRSVLPALQPIYQSAPAVWSIDLSERKSSILLEVLKLQTEKKPVELRDWTDEESEVKGFLQCLPYISQLRIDESDFCIKRNSAAQFLLNLTVAASKCVTTTGENYIELLASVCTYRSFLCNEWIDNVDSAEIKMMCIREHCDFLLDLCSHVKDYESQTGRSVLPALQPIYQSAPAVWSIKLSERKSSILLEVLKLQTEKKPVELRDWTDEESEVKGFLQCLPYISQLRLPSLNNENLKASNHRSRLLEFHTCLQVPVLQKEITDTSINTLYSYITNGNCDFLLDLYSNVKDYESQTGRSVLPALQPIYQSAPAVWSINLSERKSSILLEVLKLQTEKKPVELRDWTDEESEVKGFLQCLPYISQLRFPVPHNETAESWDKNISFILDLCLQAALHQKETIEETVKKLLSSVSYEKCDFLLDLCSHVKDYETQTGRSVLPALLPIYQSAPAVWRIKLSERKSSILLEVLKLQTEKKPVELRDWTDEESEVKGFLQCLPYISQLRFCKDTLDEVDKKESAFKYLVNLSAAATEENNTALLTSVISYTSFPYDEDDMYLFEQCDFLLDLCSHVKDYESQTGRSVLPALQPIYQSAPAVWSIDLSERKSSILLEVLKLQTEKKPVELRDWTDEESEVKGFLQCLPYISQLRFCKDTLDEVDKKESAFKYLVNLSAAATEENNTALLTSVISYTSFPYDEDDMYLFEQCDFLLDLCSHVKDYESQTGRSVLPALQPIYQSAPAVWSIKLSERKSSILLEVLKLQTEKKPVELRDWTDEESEVKGFLQCLPYISELRRVEQFIPSLCKVFGSRVEAEQVTPLLQALDFTVTLSGILPSSTCRSVGRVLGLSPSKLNLTLKPQAISVRGTRLLFRHIKHLQKLSLEDKMLVKMVRALRSFEAPVLLTTEELSLVTKDSKQSLSHILSSLTSLLRLLSVQCLDLTECKSEALSLTPVLGLQEPLSIRFSKETLQQLVSVVYEAQNDELTRCFLKKVSKDLTSCSLTWEVIHYLLQHQALNLKLDFRKSKISFENIRELLPVLDRIQLKRLSPSFSLSIIMEIYETRFPQYVSSLSSLVKNYINLNGRVLDSVRCAALRFTLQHCNTVKLNLLWTSIPAEELQSFLPLLSRVTQLSVDRLLLLKLLRCCSSSDLQQEAADVLLSALHHRLDFSCCSALDLTDTRKKQEHLKLTEKDCRIISSVLQKTQSVVKLILQDCEISDTALKQLWPILPQVQLSCSKALLLQFLACISKDGSQRGSLRRAEALSQALGGEMDLSRTQMDLRACEQLALFLEYSEGLTELDLSHCKLTDLCMEPLLPHLHKTQTLDLSHNNITDESAKRIHSVICTHSNLQTVRLFGNKISDRKQFIRDKRFEIW</sequence>
<keyword evidence="1" id="KW-0479">Metal-binding</keyword>
<feature type="compositionally biased region" description="Basic and acidic residues" evidence="4">
    <location>
        <begin position="1"/>
        <end position="21"/>
    </location>
</feature>
<evidence type="ECO:0000256" key="2">
    <source>
        <dbReference type="ARBA" id="ARBA00022771"/>
    </source>
</evidence>
<reference evidence="6" key="2">
    <citation type="submission" date="2025-09" db="UniProtKB">
        <authorList>
            <consortium name="Ensembl"/>
        </authorList>
    </citation>
    <scope>IDENTIFICATION</scope>
</reference>
<feature type="region of interest" description="Disordered" evidence="4">
    <location>
        <begin position="180"/>
        <end position="240"/>
    </location>
</feature>
<dbReference type="PANTHER" id="PTHR31594:SF16">
    <property type="entry name" value="SI:CH211-281L24.3"/>
    <property type="match status" value="1"/>
</dbReference>
<organism evidence="6 7">
    <name type="scientific">Cyprinus carpio carpio</name>
    <dbReference type="NCBI Taxonomy" id="630221"/>
    <lineage>
        <taxon>Eukaryota</taxon>
        <taxon>Metazoa</taxon>
        <taxon>Chordata</taxon>
        <taxon>Craniata</taxon>
        <taxon>Vertebrata</taxon>
        <taxon>Euteleostomi</taxon>
        <taxon>Actinopterygii</taxon>
        <taxon>Neopterygii</taxon>
        <taxon>Teleostei</taxon>
        <taxon>Ostariophysi</taxon>
        <taxon>Cypriniformes</taxon>
        <taxon>Cyprinidae</taxon>
        <taxon>Cyprininae</taxon>
        <taxon>Cyprinus</taxon>
    </lineage>
</organism>
<dbReference type="Pfam" id="PF18078">
    <property type="entry name" value="Thioredoxin_11"/>
    <property type="match status" value="1"/>
</dbReference>
<keyword evidence="2" id="KW-0863">Zinc-finger</keyword>
<dbReference type="PANTHER" id="PTHR31594">
    <property type="entry name" value="AIG1-TYPE G DOMAIN-CONTAINING PROTEIN"/>
    <property type="match status" value="1"/>
</dbReference>
<evidence type="ECO:0000313" key="7">
    <source>
        <dbReference type="Proteomes" id="UP001108240"/>
    </source>
</evidence>
<dbReference type="SMART" id="SM00184">
    <property type="entry name" value="RING"/>
    <property type="match status" value="1"/>
</dbReference>
<dbReference type="SUPFAM" id="SSF57850">
    <property type="entry name" value="RING/U-box"/>
    <property type="match status" value="1"/>
</dbReference>
<dbReference type="InterPro" id="IPR052090">
    <property type="entry name" value="Cytolytic_pore-forming_toxin"/>
</dbReference>
<dbReference type="Gene3D" id="4.10.830.40">
    <property type="match status" value="1"/>
</dbReference>
<dbReference type="InterPro" id="IPR040581">
    <property type="entry name" value="Thioredoxin_11"/>
</dbReference>
<dbReference type="Pfam" id="PF15227">
    <property type="entry name" value="zf-C3HC4_4"/>
    <property type="match status" value="1"/>
</dbReference>
<dbReference type="PROSITE" id="PS00518">
    <property type="entry name" value="ZF_RING_1"/>
    <property type="match status" value="1"/>
</dbReference>